<feature type="compositionally biased region" description="Pro residues" evidence="1">
    <location>
        <begin position="422"/>
        <end position="442"/>
    </location>
</feature>
<reference evidence="2 3" key="1">
    <citation type="journal article" date="2015" name="Genome Biol. Evol.">
        <title>Comparative Genomics of a Bacterivorous Green Alga Reveals Evolutionary Causalities and Consequences of Phago-Mixotrophic Mode of Nutrition.</title>
        <authorList>
            <person name="Burns J.A."/>
            <person name="Paasch A."/>
            <person name="Narechania A."/>
            <person name="Kim E."/>
        </authorList>
    </citation>
    <scope>NUCLEOTIDE SEQUENCE [LARGE SCALE GENOMIC DNA]</scope>
    <source>
        <strain evidence="2 3">PLY_AMNH</strain>
    </source>
</reference>
<feature type="region of interest" description="Disordered" evidence="1">
    <location>
        <begin position="1102"/>
        <end position="1129"/>
    </location>
</feature>
<feature type="compositionally biased region" description="Polar residues" evidence="1">
    <location>
        <begin position="1"/>
        <end position="17"/>
    </location>
</feature>
<gene>
    <name evidence="2" type="ORF">CYMTET_13348</name>
</gene>
<feature type="compositionally biased region" description="Low complexity" evidence="1">
    <location>
        <begin position="1055"/>
        <end position="1066"/>
    </location>
</feature>
<feature type="compositionally biased region" description="Low complexity" evidence="1">
    <location>
        <begin position="310"/>
        <end position="322"/>
    </location>
</feature>
<feature type="region of interest" description="Disordered" evidence="1">
    <location>
        <begin position="398"/>
        <end position="662"/>
    </location>
</feature>
<feature type="region of interest" description="Disordered" evidence="1">
    <location>
        <begin position="676"/>
        <end position="839"/>
    </location>
</feature>
<feature type="region of interest" description="Disordered" evidence="1">
    <location>
        <begin position="865"/>
        <end position="1082"/>
    </location>
</feature>
<evidence type="ECO:0000313" key="2">
    <source>
        <dbReference type="EMBL" id="KAK3278734.1"/>
    </source>
</evidence>
<feature type="region of interest" description="Disordered" evidence="1">
    <location>
        <begin position="78"/>
        <end position="270"/>
    </location>
</feature>
<feature type="compositionally biased region" description="Pro residues" evidence="1">
    <location>
        <begin position="490"/>
        <end position="501"/>
    </location>
</feature>
<feature type="compositionally biased region" description="Polar residues" evidence="1">
    <location>
        <begin position="751"/>
        <end position="774"/>
    </location>
</feature>
<feature type="compositionally biased region" description="Pro residues" evidence="1">
    <location>
        <begin position="548"/>
        <end position="559"/>
    </location>
</feature>
<feature type="region of interest" description="Disordered" evidence="1">
    <location>
        <begin position="300"/>
        <end position="333"/>
    </location>
</feature>
<feature type="compositionally biased region" description="Polar residues" evidence="1">
    <location>
        <begin position="1114"/>
        <end position="1129"/>
    </location>
</feature>
<dbReference type="Proteomes" id="UP001190700">
    <property type="component" value="Unassembled WGS sequence"/>
</dbReference>
<feature type="compositionally biased region" description="Low complexity" evidence="1">
    <location>
        <begin position="363"/>
        <end position="374"/>
    </location>
</feature>
<proteinExistence type="predicted"/>
<comment type="caution">
    <text evidence="2">The sequence shown here is derived from an EMBL/GenBank/DDBJ whole genome shotgun (WGS) entry which is preliminary data.</text>
</comment>
<feature type="compositionally biased region" description="Polar residues" evidence="1">
    <location>
        <begin position="901"/>
        <end position="910"/>
    </location>
</feature>
<dbReference type="AlphaFoldDB" id="A0AAE0LBH7"/>
<feature type="compositionally biased region" description="Low complexity" evidence="1">
    <location>
        <begin position="247"/>
        <end position="259"/>
    </location>
</feature>
<feature type="compositionally biased region" description="Low complexity" evidence="1">
    <location>
        <begin position="205"/>
        <end position="216"/>
    </location>
</feature>
<organism evidence="2 3">
    <name type="scientific">Cymbomonas tetramitiformis</name>
    <dbReference type="NCBI Taxonomy" id="36881"/>
    <lineage>
        <taxon>Eukaryota</taxon>
        <taxon>Viridiplantae</taxon>
        <taxon>Chlorophyta</taxon>
        <taxon>Pyramimonadophyceae</taxon>
        <taxon>Pyramimonadales</taxon>
        <taxon>Pyramimonadaceae</taxon>
        <taxon>Cymbomonas</taxon>
    </lineage>
</organism>
<dbReference type="EMBL" id="LGRX02005303">
    <property type="protein sequence ID" value="KAK3278734.1"/>
    <property type="molecule type" value="Genomic_DNA"/>
</dbReference>
<dbReference type="PRINTS" id="PR01217">
    <property type="entry name" value="PRICHEXTENSN"/>
</dbReference>
<feature type="compositionally biased region" description="Basic and acidic residues" evidence="1">
    <location>
        <begin position="572"/>
        <end position="595"/>
    </location>
</feature>
<keyword evidence="3" id="KW-1185">Reference proteome</keyword>
<feature type="region of interest" description="Disordered" evidence="1">
    <location>
        <begin position="353"/>
        <end position="383"/>
    </location>
</feature>
<feature type="compositionally biased region" description="Pro residues" evidence="1">
    <location>
        <begin position="978"/>
        <end position="989"/>
    </location>
</feature>
<feature type="compositionally biased region" description="Low complexity" evidence="1">
    <location>
        <begin position="129"/>
        <end position="153"/>
    </location>
</feature>
<evidence type="ECO:0000256" key="1">
    <source>
        <dbReference type="SAM" id="MobiDB-lite"/>
    </source>
</evidence>
<feature type="compositionally biased region" description="Low complexity" evidence="1">
    <location>
        <begin position="109"/>
        <end position="120"/>
    </location>
</feature>
<sequence length="1274" mass="136447">MSSEHQVVGTKSGTSTFLPEPAVATEELDTEEPTIETRNRTGSGSITEQRPALANKLERVVSSWLLGRTWRNMLDQSRVNDAPDVALANPSASQAPPKMAEREPEPAEAEPVLAELMSRPSEAEPEPAEPASKPSEAQPKPAELASELAEFSATPSEVDSKPADQVFELVELMSKPSEAEPEPAEVAPEQAELMSEPSEEEPKPAELASELAEFSATPSEMDSKPADQAFELVELMSKPSEAEPEPAEVAPEQAELMSEPSEEEPKPAELASELAEFAVKPLEIDSKPADQAFELVELMSKPSEAEPEPAEVAPEQAELMSEPSEEEPEPANKLESVVSSWLLGRTWRNILDQSRVNDAPDVAPANPSASQAPPKMAEAEPVLAELMSKLSEVEPKLAAPMAKPAAPMPKPAEPLPESVAPMPKPAAPMPKPAAPMPKPAEPMPESVAPMPKPAEPMSKPAEPMPKPAEPMPKPAAPMPKPAAPMSKPAAPLPKPAAPMPKPVELAPMSAQDEVKPEPEEANELDAATPGNRPRRSRTVDASHAQIALPPPPPLPPSPAPSVSNSKSAAIEFRADEAPPHARFAEAAEVNDKLNSTERTVSAHTDSGLGPEDELAPQPKASDTSDDLGSFLGETWADAAVERPPGTRRRSSITDQNPELASKLENVLETMLIERERARSTPLAGPSAAVSAGSEVDGTKELSETNELYAATPGNRPRRSRTVDASHAQIALPPPPPLPSPPLLPPSPAPSVSNPILQQDRASATASRRQTSLPPMTTFELDKMKEGMAPLQETQSVSSKYKVGSREGESNSQAQGPHSHPMSVVQETEEVAESLADGDASAELLEEVEAAADMSRFYRAPRSFFQQAKPGAGSRAPLRESAVQQDLADKPETIPQPRRQLPASTSASASTEVKEEKAANEAEVSRERARSMPLAGPSAAVSAGSEVDGTEELSRKAATPGNRPRRARTVDASHAQIALPPPPPLPPLPSPLGAAAGGEGEVRRRSHSHSSMPSIQEDEDEAQERHEEGIPRSGHGRGIVAEASLPSRPSERFVQGRPYPGRRVGGPTEEDLKGAKSSKAEARQTAAALRAVKRASRASLLKALEEAQRGEAQSAEPSTEASQGEESCSTPVVDIRLVASLKRLARKLSWSRPQLSEMPERTLDEELDFSALTPRKLRRVPSKFRRSPSPSPSAEIVPTPMKLLSRRVSSKFIPSTQDNVTVVSLQRRKYNSVRASYYGKKARGKFVSTHWDQLKYDVVNSLSDQQEQNSVDMAE</sequence>
<evidence type="ECO:0000313" key="3">
    <source>
        <dbReference type="Proteomes" id="UP001190700"/>
    </source>
</evidence>
<accession>A0AAE0LBH7</accession>
<name>A0AAE0LBH7_9CHLO</name>
<feature type="compositionally biased region" description="Basic and acidic residues" evidence="1">
    <location>
        <begin position="911"/>
        <end position="929"/>
    </location>
</feature>
<feature type="region of interest" description="Disordered" evidence="1">
    <location>
        <begin position="1"/>
        <end position="54"/>
    </location>
</feature>
<feature type="compositionally biased region" description="Pro residues" evidence="1">
    <location>
        <begin position="462"/>
        <end position="482"/>
    </location>
</feature>
<feature type="compositionally biased region" description="Low complexity" evidence="1">
    <location>
        <begin position="184"/>
        <end position="196"/>
    </location>
</feature>
<feature type="compositionally biased region" description="Pro residues" evidence="1">
    <location>
        <begin position="731"/>
        <end position="748"/>
    </location>
</feature>
<feature type="compositionally biased region" description="Low complexity" evidence="1">
    <location>
        <begin position="443"/>
        <end position="461"/>
    </location>
</feature>
<protein>
    <submittedName>
        <fullName evidence="2">Uncharacterized protein</fullName>
    </submittedName>
</protein>
<feature type="compositionally biased region" description="Basic and acidic residues" evidence="1">
    <location>
        <begin position="1069"/>
        <end position="1081"/>
    </location>
</feature>